<feature type="compositionally biased region" description="Basic and acidic residues" evidence="13">
    <location>
        <begin position="194"/>
        <end position="207"/>
    </location>
</feature>
<comment type="subcellular location">
    <subcellularLocation>
        <location evidence="3">Nucleus</location>
        <location evidence="3">PML body</location>
    </subcellularLocation>
</comment>
<dbReference type="InterPro" id="IPR036691">
    <property type="entry name" value="Endo/exonu/phosph_ase_sf"/>
</dbReference>
<evidence type="ECO:0000256" key="1">
    <source>
        <dbReference type="ARBA" id="ARBA00001936"/>
    </source>
</evidence>
<feature type="non-terminal residue" evidence="15">
    <location>
        <position position="1"/>
    </location>
</feature>
<evidence type="ECO:0000256" key="2">
    <source>
        <dbReference type="ARBA" id="ARBA00001946"/>
    </source>
</evidence>
<dbReference type="Gene3D" id="3.60.10.10">
    <property type="entry name" value="Endonuclease/exonuclease/phosphatase"/>
    <property type="match status" value="1"/>
</dbReference>
<dbReference type="Pfam" id="PF03372">
    <property type="entry name" value="Exo_endo_phos"/>
    <property type="match status" value="1"/>
</dbReference>
<dbReference type="SMART" id="SM00547">
    <property type="entry name" value="ZnF_RBZ"/>
    <property type="match status" value="2"/>
</dbReference>
<evidence type="ECO:0000256" key="9">
    <source>
        <dbReference type="ARBA" id="ARBA00022833"/>
    </source>
</evidence>
<evidence type="ECO:0000313" key="15">
    <source>
        <dbReference type="EMBL" id="JAT66840.1"/>
    </source>
</evidence>
<dbReference type="InterPro" id="IPR005135">
    <property type="entry name" value="Endo/exonuclease/phosphatase"/>
</dbReference>
<gene>
    <name evidence="15" type="primary">Solh_0</name>
    <name evidence="15" type="ORF">g.115710</name>
</gene>
<keyword evidence="10" id="KW-0460">Magnesium</keyword>
<evidence type="ECO:0000256" key="11">
    <source>
        <dbReference type="ARBA" id="ARBA00023204"/>
    </source>
</evidence>
<keyword evidence="12" id="KW-0539">Nucleus</keyword>
<keyword evidence="4" id="KW-0540">Nuclease</keyword>
<dbReference type="PANTHER" id="PTHR15822:SF4">
    <property type="entry name" value="TYROSYL-DNA PHOSPHODIESTERASE 2"/>
    <property type="match status" value="1"/>
</dbReference>
<keyword evidence="8" id="KW-0378">Hydrolase</keyword>
<comment type="cofactor">
    <cofactor evidence="2">
        <name>Mg(2+)</name>
        <dbReference type="ChEBI" id="CHEBI:18420"/>
    </cofactor>
</comment>
<accession>A0A1D1ZIN5</accession>
<dbReference type="SUPFAM" id="SSF56219">
    <property type="entry name" value="DNase I-like"/>
    <property type="match status" value="1"/>
</dbReference>
<feature type="region of interest" description="Disordered" evidence="13">
    <location>
        <begin position="25"/>
        <end position="54"/>
    </location>
</feature>
<dbReference type="PANTHER" id="PTHR15822">
    <property type="entry name" value="TRAF AND TNF RECEPTOR-ASSOCIATED PROTEIN"/>
    <property type="match status" value="1"/>
</dbReference>
<dbReference type="Gene3D" id="2.30.30.380">
    <property type="entry name" value="Zn-finger domain of Sec23/24"/>
    <property type="match status" value="1"/>
</dbReference>
<keyword evidence="9" id="KW-0862">Zinc</keyword>
<evidence type="ECO:0000256" key="3">
    <source>
        <dbReference type="ARBA" id="ARBA00004322"/>
    </source>
</evidence>
<reference evidence="15" key="1">
    <citation type="submission" date="2015-07" db="EMBL/GenBank/DDBJ databases">
        <title>Transcriptome Assembly of Anthurium amnicola.</title>
        <authorList>
            <person name="Suzuki J."/>
        </authorList>
    </citation>
    <scope>NUCLEOTIDE SEQUENCE</scope>
</reference>
<dbReference type="GO" id="GO:0004518">
    <property type="term" value="F:nuclease activity"/>
    <property type="evidence" value="ECO:0007669"/>
    <property type="project" value="UniProtKB-KW"/>
</dbReference>
<evidence type="ECO:0000256" key="12">
    <source>
        <dbReference type="ARBA" id="ARBA00023242"/>
    </source>
</evidence>
<dbReference type="EMBL" id="GDJX01001096">
    <property type="protein sequence ID" value="JAT66840.1"/>
    <property type="molecule type" value="Transcribed_RNA"/>
</dbReference>
<organism evidence="15">
    <name type="scientific">Anthurium amnicola</name>
    <dbReference type="NCBI Taxonomy" id="1678845"/>
    <lineage>
        <taxon>Eukaryota</taxon>
        <taxon>Viridiplantae</taxon>
        <taxon>Streptophyta</taxon>
        <taxon>Embryophyta</taxon>
        <taxon>Tracheophyta</taxon>
        <taxon>Spermatophyta</taxon>
        <taxon>Magnoliopsida</taxon>
        <taxon>Liliopsida</taxon>
        <taxon>Araceae</taxon>
        <taxon>Pothoideae</taxon>
        <taxon>Potheae</taxon>
        <taxon>Anthurium</taxon>
    </lineage>
</organism>
<feature type="domain" description="RanBP2-type" evidence="14">
    <location>
        <begin position="107"/>
        <end position="126"/>
    </location>
</feature>
<keyword evidence="5" id="KW-0479">Metal-binding</keyword>
<feature type="region of interest" description="Disordered" evidence="13">
    <location>
        <begin position="181"/>
        <end position="210"/>
    </location>
</feature>
<evidence type="ECO:0000256" key="10">
    <source>
        <dbReference type="ARBA" id="ARBA00022842"/>
    </source>
</evidence>
<evidence type="ECO:0000256" key="6">
    <source>
        <dbReference type="ARBA" id="ARBA00022763"/>
    </source>
</evidence>
<dbReference type="InterPro" id="IPR001876">
    <property type="entry name" value="Znf_RanBP2"/>
</dbReference>
<dbReference type="InterPro" id="IPR036443">
    <property type="entry name" value="Znf_RanBP2_sf"/>
</dbReference>
<dbReference type="GO" id="GO:0070260">
    <property type="term" value="F:5'-tyrosyl-DNA phosphodiesterase activity"/>
    <property type="evidence" value="ECO:0007669"/>
    <property type="project" value="TreeGrafter"/>
</dbReference>
<protein>
    <submittedName>
        <fullName evidence="15">Calpain-15</fullName>
    </submittedName>
</protein>
<keyword evidence="6" id="KW-0227">DNA damage</keyword>
<evidence type="ECO:0000256" key="8">
    <source>
        <dbReference type="ARBA" id="ARBA00022801"/>
    </source>
</evidence>
<feature type="non-terminal residue" evidence="15">
    <location>
        <position position="293"/>
    </location>
</feature>
<evidence type="ECO:0000256" key="13">
    <source>
        <dbReference type="SAM" id="MobiDB-lite"/>
    </source>
</evidence>
<dbReference type="AlphaFoldDB" id="A0A1D1ZIN5"/>
<dbReference type="GO" id="GO:0006302">
    <property type="term" value="P:double-strand break repair"/>
    <property type="evidence" value="ECO:0007669"/>
    <property type="project" value="TreeGrafter"/>
</dbReference>
<dbReference type="PROSITE" id="PS01358">
    <property type="entry name" value="ZF_RANBP2_1"/>
    <property type="match status" value="1"/>
</dbReference>
<dbReference type="SUPFAM" id="SSF90209">
    <property type="entry name" value="Ran binding protein zinc finger-like"/>
    <property type="match status" value="1"/>
</dbReference>
<feature type="region of interest" description="Disordered" evidence="13">
    <location>
        <begin position="137"/>
        <end position="160"/>
    </location>
</feature>
<proteinExistence type="predicted"/>
<feature type="compositionally biased region" description="Acidic residues" evidence="13">
    <location>
        <begin position="140"/>
        <end position="157"/>
    </location>
</feature>
<evidence type="ECO:0000256" key="5">
    <source>
        <dbReference type="ARBA" id="ARBA00022723"/>
    </source>
</evidence>
<keyword evidence="7" id="KW-0863">Zinc-finger</keyword>
<dbReference type="GO" id="GO:0008270">
    <property type="term" value="F:zinc ion binding"/>
    <property type="evidence" value="ECO:0007669"/>
    <property type="project" value="UniProtKB-KW"/>
</dbReference>
<sequence>LQSNMILQNLIKLWGQHGKPCGSFKHSSSLSHGTLRRFPSSETQGKGSRVAMAASSSSSTSSTSWACSRCTFLNPPSQKSACQVCLSPSSPPASAAAGSASSSPPRWSCRACTFYNPLGSVSCEMCGTRSFLTPPAALGDGDEADDLVDDPSSDLDPDTAAGHSVGSVFWPLRRCGDKRGVGGEAGAGGDELGEGSRPEKLARKGGDHVSGGSNPNFHKILSYNVWFREDVELNQRMKALSDLIQQHSPDLICLQEVTLNIYKILKKSRWWDGYQCSVPEEMAAKKSYFCMQM</sequence>
<name>A0A1D1ZIN5_9ARAE</name>
<dbReference type="InterPro" id="IPR051547">
    <property type="entry name" value="TDP2-like"/>
</dbReference>
<evidence type="ECO:0000259" key="14">
    <source>
        <dbReference type="PROSITE" id="PS01358"/>
    </source>
</evidence>
<evidence type="ECO:0000256" key="4">
    <source>
        <dbReference type="ARBA" id="ARBA00022722"/>
    </source>
</evidence>
<dbReference type="GO" id="GO:0005737">
    <property type="term" value="C:cytoplasm"/>
    <property type="evidence" value="ECO:0007669"/>
    <property type="project" value="TreeGrafter"/>
</dbReference>
<comment type="cofactor">
    <cofactor evidence="1">
        <name>Mn(2+)</name>
        <dbReference type="ChEBI" id="CHEBI:29035"/>
    </cofactor>
</comment>
<keyword evidence="11" id="KW-0234">DNA repair</keyword>
<evidence type="ECO:0000256" key="7">
    <source>
        <dbReference type="ARBA" id="ARBA00022771"/>
    </source>
</evidence>
<dbReference type="GO" id="GO:0003697">
    <property type="term" value="F:single-stranded DNA binding"/>
    <property type="evidence" value="ECO:0007669"/>
    <property type="project" value="TreeGrafter"/>
</dbReference>